<evidence type="ECO:0000259" key="14">
    <source>
        <dbReference type="Pfam" id="PF00905"/>
    </source>
</evidence>
<evidence type="ECO:0000256" key="1">
    <source>
        <dbReference type="ARBA" id="ARBA00004167"/>
    </source>
</evidence>
<evidence type="ECO:0000256" key="10">
    <source>
        <dbReference type="ARBA" id="ARBA00022989"/>
    </source>
</evidence>
<keyword evidence="10 13" id="KW-1133">Transmembrane helix</keyword>
<evidence type="ECO:0000256" key="8">
    <source>
        <dbReference type="ARBA" id="ARBA00022960"/>
    </source>
</evidence>
<dbReference type="GO" id="GO:0005886">
    <property type="term" value="C:plasma membrane"/>
    <property type="evidence" value="ECO:0007669"/>
    <property type="project" value="UniProtKB-SubCell"/>
</dbReference>
<evidence type="ECO:0000313" key="16">
    <source>
        <dbReference type="EMBL" id="KKS57522.1"/>
    </source>
</evidence>
<dbReference type="NCBIfam" id="TIGR03423">
    <property type="entry name" value="pbp2_mrdA"/>
    <property type="match status" value="1"/>
</dbReference>
<dbReference type="Gene3D" id="3.90.1310.10">
    <property type="entry name" value="Penicillin-binding protein 2a (Domain 2)"/>
    <property type="match status" value="1"/>
</dbReference>
<evidence type="ECO:0000256" key="2">
    <source>
        <dbReference type="ARBA" id="ARBA00004236"/>
    </source>
</evidence>
<proteinExistence type="predicted"/>
<dbReference type="GO" id="GO:0071555">
    <property type="term" value="P:cell wall organization"/>
    <property type="evidence" value="ECO:0007669"/>
    <property type="project" value="UniProtKB-KW"/>
</dbReference>
<feature type="domain" description="Penicillin-binding protein dimerisation" evidence="15">
    <location>
        <begin position="244"/>
        <end position="302"/>
    </location>
</feature>
<keyword evidence="7" id="KW-0378">Hydrolase</keyword>
<organism evidence="16 17">
    <name type="scientific">Candidatus Magasanikbacteria bacterium GW2011_GWA2_42_32</name>
    <dbReference type="NCBI Taxonomy" id="1619039"/>
    <lineage>
        <taxon>Bacteria</taxon>
        <taxon>Candidatus Magasanikiibacteriota</taxon>
    </lineage>
</organism>
<protein>
    <submittedName>
        <fullName evidence="16">Penicillin-binding protein 2</fullName>
    </submittedName>
</protein>
<dbReference type="InterPro" id="IPR005311">
    <property type="entry name" value="PBP_dimer"/>
</dbReference>
<dbReference type="SUPFAM" id="SSF56601">
    <property type="entry name" value="beta-lactamase/transpeptidase-like"/>
    <property type="match status" value="1"/>
</dbReference>
<keyword evidence="8" id="KW-0133">Cell shape</keyword>
<comment type="subcellular location">
    <subcellularLocation>
        <location evidence="2">Cell membrane</location>
    </subcellularLocation>
    <subcellularLocation>
        <location evidence="1">Membrane</location>
        <topology evidence="1">Single-pass membrane protein</topology>
    </subcellularLocation>
</comment>
<dbReference type="InterPro" id="IPR001460">
    <property type="entry name" value="PCN-bd_Tpept"/>
</dbReference>
<dbReference type="InterPro" id="IPR012338">
    <property type="entry name" value="Beta-lactam/transpept-like"/>
</dbReference>
<evidence type="ECO:0000256" key="13">
    <source>
        <dbReference type="SAM" id="Phobius"/>
    </source>
</evidence>
<evidence type="ECO:0000256" key="9">
    <source>
        <dbReference type="ARBA" id="ARBA00022984"/>
    </source>
</evidence>
<keyword evidence="6 13" id="KW-0812">Transmembrane</keyword>
<keyword evidence="3" id="KW-1003">Cell membrane</keyword>
<sequence>MKKFLFWKLRRSRDHNPFLIQEGKILDENIEEISRKRWVEDAWIPRQEEKGAPSTLSEFIGKSTSQKRIKMALLGIFLILFCILLRSFYLQILNANKFRKLAENNRLRFEPIIAERGIIYDRNLVPLVSNVPSFNLILLPQDLPKDQNKRKETLNKISQISNLDYFKLEEKLQNTNSSFFQYINLMENLDYDKALSLIMQGTDVPGMGIEQVYNRHYLFSPEIKISPSTSDFLSNKKNQNSILSLSHLLGYTGKINKDELHNNPNYLLTDDIGKTGLEKTYEKDLRGEYGEKAIEVDALGKEKNIIKVFPPVVGKNLVLTINLEYQKKLEEFLTGQLKASQKQKAVAILMDPHNGEILALVNWPSFNNNFFASGISNEDYEKLINDDNDPLFPRAWSGLYPSGSTIKPLYAAAALNERVIDKNTSFLSDGGIRVDKWFFPDWKAGGHGVTSVRKAIAESVNTFFYYIGGGYQNFSGLGLEKIITYLQKFKFGEKLGIDLPGEAMGFIPSREWKLKTKKEQWYIGDTYNLSIGQGDLLVTPLQIASLTAAIANGGKIFQPHLVLEFSDNITKKTNKIEIKTLATNLIPDEYLKVVREGMRQTVTSGSAQSLANLPITVAGKTGTAQWSQNKENHAWFTCFAPYEKPELVLTVLVEEGGEGSSIAVPIARQFLTWFANKNP</sequence>
<feature type="transmembrane region" description="Helical" evidence="13">
    <location>
        <begin position="71"/>
        <end position="90"/>
    </location>
</feature>
<feature type="domain" description="Penicillin-binding protein dimerisation" evidence="15">
    <location>
        <begin position="112"/>
        <end position="219"/>
    </location>
</feature>
<dbReference type="EMBL" id="LCDO01000001">
    <property type="protein sequence ID" value="KKS57522.1"/>
    <property type="molecule type" value="Genomic_DNA"/>
</dbReference>
<dbReference type="Proteomes" id="UP000034837">
    <property type="component" value="Unassembled WGS sequence"/>
</dbReference>
<evidence type="ECO:0000256" key="12">
    <source>
        <dbReference type="ARBA" id="ARBA00023316"/>
    </source>
</evidence>
<dbReference type="AlphaFoldDB" id="A0A0G1A8Z6"/>
<evidence type="ECO:0000256" key="4">
    <source>
        <dbReference type="ARBA" id="ARBA00022519"/>
    </source>
</evidence>
<reference evidence="16 17" key="1">
    <citation type="journal article" date="2015" name="Nature">
        <title>rRNA introns, odd ribosomes, and small enigmatic genomes across a large radiation of phyla.</title>
        <authorList>
            <person name="Brown C.T."/>
            <person name="Hug L.A."/>
            <person name="Thomas B.C."/>
            <person name="Sharon I."/>
            <person name="Castelle C.J."/>
            <person name="Singh A."/>
            <person name="Wilkins M.J."/>
            <person name="Williams K.H."/>
            <person name="Banfield J.F."/>
        </authorList>
    </citation>
    <scope>NUCLEOTIDE SEQUENCE [LARGE SCALE GENOMIC DNA]</scope>
</reference>
<accession>A0A0G1A8Z6</accession>
<dbReference type="GO" id="GO:0071972">
    <property type="term" value="F:peptidoglycan L,D-transpeptidase activity"/>
    <property type="evidence" value="ECO:0007669"/>
    <property type="project" value="TreeGrafter"/>
</dbReference>
<evidence type="ECO:0000259" key="15">
    <source>
        <dbReference type="Pfam" id="PF03717"/>
    </source>
</evidence>
<comment type="caution">
    <text evidence="16">The sequence shown here is derived from an EMBL/GenBank/DDBJ whole genome shotgun (WGS) entry which is preliminary data.</text>
</comment>
<keyword evidence="9" id="KW-0573">Peptidoglycan synthesis</keyword>
<dbReference type="Gene3D" id="3.40.710.10">
    <property type="entry name" value="DD-peptidase/beta-lactamase superfamily"/>
    <property type="match status" value="1"/>
</dbReference>
<dbReference type="GO" id="GO:0008658">
    <property type="term" value="F:penicillin binding"/>
    <property type="evidence" value="ECO:0007669"/>
    <property type="project" value="InterPro"/>
</dbReference>
<dbReference type="PANTHER" id="PTHR30627">
    <property type="entry name" value="PEPTIDOGLYCAN D,D-TRANSPEPTIDASE"/>
    <property type="match status" value="1"/>
</dbReference>
<evidence type="ECO:0000256" key="3">
    <source>
        <dbReference type="ARBA" id="ARBA00022475"/>
    </source>
</evidence>
<evidence type="ECO:0000256" key="5">
    <source>
        <dbReference type="ARBA" id="ARBA00022670"/>
    </source>
</evidence>
<evidence type="ECO:0000256" key="11">
    <source>
        <dbReference type="ARBA" id="ARBA00023136"/>
    </source>
</evidence>
<keyword evidence="5" id="KW-0645">Protease</keyword>
<evidence type="ECO:0000256" key="6">
    <source>
        <dbReference type="ARBA" id="ARBA00022692"/>
    </source>
</evidence>
<dbReference type="Pfam" id="PF00905">
    <property type="entry name" value="Transpeptidase"/>
    <property type="match status" value="1"/>
</dbReference>
<keyword evidence="12" id="KW-0961">Cell wall biogenesis/degradation</keyword>
<dbReference type="GO" id="GO:0009252">
    <property type="term" value="P:peptidoglycan biosynthetic process"/>
    <property type="evidence" value="ECO:0007669"/>
    <property type="project" value="UniProtKB-KW"/>
</dbReference>
<dbReference type="InterPro" id="IPR017790">
    <property type="entry name" value="Penicillin-binding_protein_2"/>
</dbReference>
<gene>
    <name evidence="16" type="ORF">UV20_C0001G0162</name>
</gene>
<dbReference type="PANTHER" id="PTHR30627:SF2">
    <property type="entry name" value="PEPTIDOGLYCAN D,D-TRANSPEPTIDASE MRDA"/>
    <property type="match status" value="1"/>
</dbReference>
<dbReference type="SUPFAM" id="SSF56519">
    <property type="entry name" value="Penicillin binding protein dimerisation domain"/>
    <property type="match status" value="1"/>
</dbReference>
<dbReference type="InterPro" id="IPR036138">
    <property type="entry name" value="PBP_dimer_sf"/>
</dbReference>
<keyword evidence="11 13" id="KW-0472">Membrane</keyword>
<dbReference type="GO" id="GO:0008360">
    <property type="term" value="P:regulation of cell shape"/>
    <property type="evidence" value="ECO:0007669"/>
    <property type="project" value="UniProtKB-KW"/>
</dbReference>
<dbReference type="GO" id="GO:0006508">
    <property type="term" value="P:proteolysis"/>
    <property type="evidence" value="ECO:0007669"/>
    <property type="project" value="UniProtKB-KW"/>
</dbReference>
<feature type="domain" description="Penicillin-binding protein transpeptidase" evidence="14">
    <location>
        <begin position="346"/>
        <end position="671"/>
    </location>
</feature>
<evidence type="ECO:0000313" key="17">
    <source>
        <dbReference type="Proteomes" id="UP000034837"/>
    </source>
</evidence>
<dbReference type="Pfam" id="PF03717">
    <property type="entry name" value="PBP_dimer"/>
    <property type="match status" value="2"/>
</dbReference>
<name>A0A0G1A8Z6_9BACT</name>
<evidence type="ECO:0000256" key="7">
    <source>
        <dbReference type="ARBA" id="ARBA00022801"/>
    </source>
</evidence>
<dbReference type="GO" id="GO:0009002">
    <property type="term" value="F:serine-type D-Ala-D-Ala carboxypeptidase activity"/>
    <property type="evidence" value="ECO:0007669"/>
    <property type="project" value="InterPro"/>
</dbReference>
<keyword evidence="4" id="KW-0997">Cell inner membrane</keyword>
<dbReference type="InterPro" id="IPR050515">
    <property type="entry name" value="Beta-lactam/transpept"/>
</dbReference>